<gene>
    <name evidence="6" type="ORF">GCM10023335_90780</name>
</gene>
<dbReference type="Pfam" id="PF00754">
    <property type="entry name" value="F5_F8_type_C"/>
    <property type="match status" value="2"/>
</dbReference>
<evidence type="ECO:0000256" key="1">
    <source>
        <dbReference type="ARBA" id="ARBA00007401"/>
    </source>
</evidence>
<evidence type="ECO:0000256" key="3">
    <source>
        <dbReference type="ARBA" id="ARBA00023295"/>
    </source>
</evidence>
<dbReference type="SUPFAM" id="SSF49785">
    <property type="entry name" value="Galactose-binding domain-like"/>
    <property type="match status" value="4"/>
</dbReference>
<dbReference type="Pfam" id="PF00703">
    <property type="entry name" value="Glyco_hydro_2"/>
    <property type="match status" value="1"/>
</dbReference>
<evidence type="ECO:0000256" key="2">
    <source>
        <dbReference type="ARBA" id="ARBA00022801"/>
    </source>
</evidence>
<dbReference type="InterPro" id="IPR013783">
    <property type="entry name" value="Ig-like_fold"/>
</dbReference>
<dbReference type="Pfam" id="PF18368">
    <property type="entry name" value="Ig_GlcNase"/>
    <property type="match status" value="1"/>
</dbReference>
<dbReference type="InterPro" id="IPR043534">
    <property type="entry name" value="EBDG/EBM"/>
</dbReference>
<dbReference type="Gene3D" id="2.60.120.260">
    <property type="entry name" value="Galactose-binding domain-like"/>
    <property type="match status" value="3"/>
</dbReference>
<evidence type="ECO:0000313" key="6">
    <source>
        <dbReference type="EMBL" id="GAA5040354.1"/>
    </source>
</evidence>
<dbReference type="RefSeq" id="WP_345658929.1">
    <property type="nucleotide sequence ID" value="NZ_BAABKB010000075.1"/>
</dbReference>
<feature type="region of interest" description="Disordered" evidence="4">
    <location>
        <begin position="781"/>
        <end position="805"/>
    </location>
</feature>
<dbReference type="InterPro" id="IPR000421">
    <property type="entry name" value="FA58C"/>
</dbReference>
<dbReference type="Pfam" id="PF22666">
    <property type="entry name" value="Glyco_hydro_2_N2"/>
    <property type="match status" value="1"/>
</dbReference>
<dbReference type="Pfam" id="PF22633">
    <property type="entry name" value="F5_F8_type_C_2"/>
    <property type="match status" value="1"/>
</dbReference>
<name>A0ABP9JPN5_9ACTN</name>
<dbReference type="PANTHER" id="PTHR43536:SF1">
    <property type="entry name" value="MANNOSYLGLYCOPROTEIN ENDO-BETA-MANNOSIDASE"/>
    <property type="match status" value="1"/>
</dbReference>
<dbReference type="EMBL" id="BAABKB010000075">
    <property type="protein sequence ID" value="GAA5040354.1"/>
    <property type="molecule type" value="Genomic_DNA"/>
</dbReference>
<feature type="domain" description="F5/8 type C" evidence="5">
    <location>
        <begin position="48"/>
        <end position="217"/>
    </location>
</feature>
<sequence length="1368" mass="149123">MADQASPSRPPSRRSVVTTGSTLLAGFGLGAVFPTAGAAAAERTGAGTESVTASATPGEIAAFRPVEVSSQAYASAAAEFVVDGIPAKGVRGTGWRAGAGDPQWISVDLQADCEVSWIRLTFEADGADPVFTPPSSGNWAQGTTGKEILSSYATEFVVETSRDGVSWSSVYRTTAGTGGVVNVHPARPVTARWVRMTSRKRSNPNPLGLNGFEVYGTARGHRPDATGWTDWGTHHSKAPKLTVADDGTVPLESGWTLTMDDWADGTGKELSATGVDTSRWLPATVPGTVLGSLVEQGKLPDPVEGLNNLHVPEALSRHSWWYKRDFELPRGLRTGAGRHVWLEFDGINHKAEIWLDGRSVGDLTFPFARSAHDVTSHLADADDGRHALAVKITPMPVPGSPGDKGPAGEAWVDAGANQMNLNSPTYLASSGWDWMPAVRDRGAGIWNHVRLRSTGHVVIGDPRVDTVLPKLPDLSVAELTVTVPVRNADSADHRATVSVSFGSVRVSRTVTVPAGEDIVVTFAPDAFERLRVRNPELWWPNGMGSPRLHDLTLVAEVDGTESDRRSTRFGIRQFGYEYDIPLPFVASGDACTQSVDVAAQQARHIRIKCLTRATNWGNSLWTVSVFDGARPGIDLALHAQADASSVDEDGHGAGNVTDGDPATRWSSAYQDGEWISVDLGSVQSFDRVDLVWEQAYALTYVVQVSQDGKEWTDAKSVDNTAVPLPFNSGDASLRVEDFEARTARFVRIDCGVRNTSWGNSLWSLAVVDSSAPGTDIALRRPTTASTEESDHPAVHATDGNPGTRWSSAYEDHQWIQVDLGSARRFDRVAVLWEQAYPKTYTIQVSDDGDDWTDVRTVSNTPDPLKISVNGVRVLVRGGNWGWDELLRRMPADRMDAAVRMHRDMNFTMIRNWVGSCNREEFYAACDEHGILVWNDFPNAWGMDPPDHDAFNSLARDTVLRYRIHPSVAVWCGANEGNPPAAIDKAMREAVEQQVPGILYQNNSAGGIVTGGGPYGWVEPERYFDAGTYGSKDFGFHTEIGMPVVSTAASMRNLVGDEPEWPIRGAWYYHDWSERGNQAPQNYKAAIESRLGTAGDLDDFTRKAQFVNYENMRAMFEAWNANLWDNASGLMLWMSHPAWHSTVWQTYDYDFDVNGTYYGARSACEPLHVQADPVKWQVLAVNHTPEALKGATVTAQTYDLSGRPLGKARSTQVDVKAASTAKAFTVEMSEDLPELHLLRLTLRDGAGEVVSRNTYWRYRTPGAMKSLNAVDRVRLSASVTGVSGTGDRRKLTATIRNRGSAVAAMVRLSLLDDKGGARVLPTLYEDNYLWLLPGESRTVTLSWPAEALASGRPALRVEGYNAPPVTARP</sequence>
<evidence type="ECO:0000313" key="7">
    <source>
        <dbReference type="Proteomes" id="UP001501759"/>
    </source>
</evidence>
<protein>
    <recommendedName>
        <fullName evidence="5">F5/8 type C domain-containing protein</fullName>
    </recommendedName>
</protein>
<dbReference type="InterPro" id="IPR008979">
    <property type="entry name" value="Galactose-bd-like_sf"/>
</dbReference>
<keyword evidence="7" id="KW-1185">Reference proteome</keyword>
<keyword evidence="2" id="KW-0378">Hydrolase</keyword>
<evidence type="ECO:0000259" key="5">
    <source>
        <dbReference type="PROSITE" id="PS50022"/>
    </source>
</evidence>
<dbReference type="InterPro" id="IPR036156">
    <property type="entry name" value="Beta-gal/glucu_dom_sf"/>
</dbReference>
<dbReference type="InterPro" id="IPR041351">
    <property type="entry name" value="Ig_GlcNase"/>
</dbReference>
<dbReference type="PANTHER" id="PTHR43536">
    <property type="entry name" value="MANNOSYLGLYCOPROTEIN ENDO-BETA-MANNOSIDASE"/>
    <property type="match status" value="1"/>
</dbReference>
<reference evidence="7" key="1">
    <citation type="journal article" date="2019" name="Int. J. Syst. Evol. Microbiol.">
        <title>The Global Catalogue of Microorganisms (GCM) 10K type strain sequencing project: providing services to taxonomists for standard genome sequencing and annotation.</title>
        <authorList>
            <consortium name="The Broad Institute Genomics Platform"/>
            <consortium name="The Broad Institute Genome Sequencing Center for Infectious Disease"/>
            <person name="Wu L."/>
            <person name="Ma J."/>
        </authorList>
    </citation>
    <scope>NUCLEOTIDE SEQUENCE [LARGE SCALE GENOMIC DNA]</scope>
    <source>
        <strain evidence="7">JCM 18409</strain>
    </source>
</reference>
<feature type="domain" description="F5/8 type C" evidence="5">
    <location>
        <begin position="618"/>
        <end position="769"/>
    </location>
</feature>
<dbReference type="Proteomes" id="UP001501759">
    <property type="component" value="Unassembled WGS sequence"/>
</dbReference>
<dbReference type="InterPro" id="IPR054593">
    <property type="entry name" value="Beta-mannosidase-like_N2"/>
</dbReference>
<dbReference type="SUPFAM" id="SSF49303">
    <property type="entry name" value="beta-Galactosidase/glucuronidase domain"/>
    <property type="match status" value="3"/>
</dbReference>
<keyword evidence="3" id="KW-0326">Glycosidase</keyword>
<feature type="domain" description="F5/8 type C" evidence="5">
    <location>
        <begin position="798"/>
        <end position="855"/>
    </location>
</feature>
<comment type="caution">
    <text evidence="6">The sequence shown here is derived from an EMBL/GenBank/DDBJ whole genome shotgun (WGS) entry which is preliminary data.</text>
</comment>
<comment type="similarity">
    <text evidence="1">Belongs to the glycosyl hydrolase 2 family.</text>
</comment>
<organism evidence="6 7">
    <name type="scientific">Streptomyces siamensis</name>
    <dbReference type="NCBI Taxonomy" id="1274986"/>
    <lineage>
        <taxon>Bacteria</taxon>
        <taxon>Bacillati</taxon>
        <taxon>Actinomycetota</taxon>
        <taxon>Actinomycetes</taxon>
        <taxon>Kitasatosporales</taxon>
        <taxon>Streptomycetaceae</taxon>
        <taxon>Streptomyces</taxon>
    </lineage>
</organism>
<dbReference type="Gene3D" id="3.20.20.80">
    <property type="entry name" value="Glycosidases"/>
    <property type="match status" value="1"/>
</dbReference>
<accession>A0ABP9JPN5</accession>
<dbReference type="SUPFAM" id="SSF51445">
    <property type="entry name" value="(Trans)glycosidases"/>
    <property type="match status" value="1"/>
</dbReference>
<dbReference type="InterPro" id="IPR006311">
    <property type="entry name" value="TAT_signal"/>
</dbReference>
<dbReference type="PROSITE" id="PS50022">
    <property type="entry name" value="FA58C_3"/>
    <property type="match status" value="3"/>
</dbReference>
<proteinExistence type="inferred from homology"/>
<dbReference type="Gene3D" id="2.60.40.10">
    <property type="entry name" value="Immunoglobulins"/>
    <property type="match status" value="2"/>
</dbReference>
<dbReference type="InterPro" id="IPR006102">
    <property type="entry name" value="Ig-like_GH2"/>
</dbReference>
<evidence type="ECO:0000256" key="4">
    <source>
        <dbReference type="SAM" id="MobiDB-lite"/>
    </source>
</evidence>
<dbReference type="PROSITE" id="PS51318">
    <property type="entry name" value="TAT"/>
    <property type="match status" value="1"/>
</dbReference>
<dbReference type="InterPro" id="IPR017853">
    <property type="entry name" value="GH"/>
</dbReference>